<dbReference type="InterPro" id="IPR015421">
    <property type="entry name" value="PyrdxlP-dep_Trfase_major"/>
</dbReference>
<gene>
    <name evidence="6" type="ORF">A361_14600</name>
</gene>
<dbReference type="GO" id="GO:0030170">
    <property type="term" value="F:pyridoxal phosphate binding"/>
    <property type="evidence" value="ECO:0007669"/>
    <property type="project" value="InterPro"/>
</dbReference>
<dbReference type="GO" id="GO:0008483">
    <property type="term" value="F:transaminase activity"/>
    <property type="evidence" value="ECO:0007669"/>
    <property type="project" value="UniProtKB-KW"/>
</dbReference>
<dbReference type="EMBL" id="CP015506">
    <property type="protein sequence ID" value="AND40329.1"/>
    <property type="molecule type" value="Genomic_DNA"/>
</dbReference>
<organism evidence="6 7">
    <name type="scientific">Cytobacillus oceanisediminis 2691</name>
    <dbReference type="NCBI Taxonomy" id="1196031"/>
    <lineage>
        <taxon>Bacteria</taxon>
        <taxon>Bacillati</taxon>
        <taxon>Bacillota</taxon>
        <taxon>Bacilli</taxon>
        <taxon>Bacillales</taxon>
        <taxon>Bacillaceae</taxon>
        <taxon>Cytobacillus</taxon>
    </lineage>
</organism>
<comment type="similarity">
    <text evidence="4">Belongs to the class-I pyridoxal-phosphate-dependent aminotransferase family.</text>
</comment>
<dbReference type="PANTHER" id="PTHR42832:SF3">
    <property type="entry name" value="L-GLUTAMINE--4-(METHYLSULFANYL)-2-OXOBUTANOATE AMINOTRANSFERASE"/>
    <property type="match status" value="1"/>
</dbReference>
<dbReference type="EC" id="2.6.1.-" evidence="4"/>
<sequence length="391" mass="43515">MNFSSDRIGQIPPYLFAEINKKKEAMKRAGIDIIDLGIGDPDLPTPNHILEKFIQESQDPANLKYPSFVGCMEFKQAVADFYWRQYQVRLDPETEVLALIGSKEGIAHLVPTLVDPGEYVLIPDPSYPVYRMATLLANGRYHYMPMSRENNFKPDLNAIPDEILKQARLMFLNYPGNPTSATVDIEFFEEAVEFAHSHQIPIAHDSAYNMVTFDSYKAPSILQAQGARNIAVEFGSLSKTYNMTGFRIGYVVGNKNIIKALSVYKSNTDTGQLTSIQKAAAFALNSDQTCIAKHNAIYKERMNAMLDGLSQIGIEVDPPKGSFFIWAPVPKGYTSAEFVSSVMEQTGVILTPGNAFGPSGEGYFRVSLSVPNDRLYEAVNRIKEKLKIVIG</sequence>
<protein>
    <recommendedName>
        <fullName evidence="4">Aminotransferase</fullName>
        <ecNumber evidence="4">2.6.1.-</ecNumber>
    </recommendedName>
</protein>
<accession>A0A160MBP9</accession>
<name>A0A160MBP9_9BACI</name>
<dbReference type="Gene3D" id="3.90.1150.10">
    <property type="entry name" value="Aspartate Aminotransferase, domain 1"/>
    <property type="match status" value="1"/>
</dbReference>
<dbReference type="Pfam" id="PF00155">
    <property type="entry name" value="Aminotran_1_2"/>
    <property type="match status" value="1"/>
</dbReference>
<keyword evidence="3 4" id="KW-0808">Transferase</keyword>
<dbReference type="PROSITE" id="PS00105">
    <property type="entry name" value="AA_TRANSFER_CLASS_1"/>
    <property type="match status" value="1"/>
</dbReference>
<dbReference type="KEGG" id="bon:A361_14600"/>
<evidence type="ECO:0000313" key="6">
    <source>
        <dbReference type="EMBL" id="AND40329.1"/>
    </source>
</evidence>
<evidence type="ECO:0000256" key="1">
    <source>
        <dbReference type="ARBA" id="ARBA00001933"/>
    </source>
</evidence>
<dbReference type="InterPro" id="IPR050881">
    <property type="entry name" value="LL-DAP_aminotransferase"/>
</dbReference>
<feature type="domain" description="Aminotransferase class I/classII large" evidence="5">
    <location>
        <begin position="32"/>
        <end position="382"/>
    </location>
</feature>
<dbReference type="InterPro" id="IPR004838">
    <property type="entry name" value="NHTrfase_class1_PyrdxlP-BS"/>
</dbReference>
<dbReference type="InterPro" id="IPR015424">
    <property type="entry name" value="PyrdxlP-dep_Trfase"/>
</dbReference>
<dbReference type="CDD" id="cd00609">
    <property type="entry name" value="AAT_like"/>
    <property type="match status" value="1"/>
</dbReference>
<dbReference type="InterPro" id="IPR015422">
    <property type="entry name" value="PyrdxlP-dep_Trfase_small"/>
</dbReference>
<dbReference type="NCBIfam" id="NF006756">
    <property type="entry name" value="PRK09276.1"/>
    <property type="match status" value="1"/>
</dbReference>
<dbReference type="RefSeq" id="WP_019381263.1">
    <property type="nucleotide sequence ID" value="NZ_CP015506.1"/>
</dbReference>
<evidence type="ECO:0000259" key="5">
    <source>
        <dbReference type="Pfam" id="PF00155"/>
    </source>
</evidence>
<dbReference type="Gene3D" id="3.40.640.10">
    <property type="entry name" value="Type I PLP-dependent aspartate aminotransferase-like (Major domain)"/>
    <property type="match status" value="1"/>
</dbReference>
<proteinExistence type="inferred from homology"/>
<dbReference type="PANTHER" id="PTHR42832">
    <property type="entry name" value="AMINO ACID AMINOTRANSFERASE"/>
    <property type="match status" value="1"/>
</dbReference>
<dbReference type="InterPro" id="IPR004839">
    <property type="entry name" value="Aminotransferase_I/II_large"/>
</dbReference>
<reference evidence="6 7" key="1">
    <citation type="submission" date="2016-04" db="EMBL/GenBank/DDBJ databases">
        <title>Complete genome sequence of Bacillus oceanisediminis strain 2691.</title>
        <authorList>
            <person name="Jeong H."/>
            <person name="Kim H.J."/>
            <person name="Lee D.-W."/>
        </authorList>
    </citation>
    <scope>NUCLEOTIDE SEQUENCE [LARGE SCALE GENOMIC DNA]</scope>
    <source>
        <strain evidence="6 7">2691</strain>
    </source>
</reference>
<evidence type="ECO:0000256" key="4">
    <source>
        <dbReference type="RuleBase" id="RU000481"/>
    </source>
</evidence>
<evidence type="ECO:0000256" key="3">
    <source>
        <dbReference type="ARBA" id="ARBA00022679"/>
    </source>
</evidence>
<evidence type="ECO:0000313" key="7">
    <source>
        <dbReference type="Proteomes" id="UP000077856"/>
    </source>
</evidence>
<dbReference type="Proteomes" id="UP000077856">
    <property type="component" value="Chromosome"/>
</dbReference>
<dbReference type="STRING" id="1196031.A361_14600"/>
<dbReference type="SUPFAM" id="SSF53383">
    <property type="entry name" value="PLP-dependent transferases"/>
    <property type="match status" value="1"/>
</dbReference>
<evidence type="ECO:0000256" key="2">
    <source>
        <dbReference type="ARBA" id="ARBA00022576"/>
    </source>
</evidence>
<dbReference type="AlphaFoldDB" id="A0A160MBP9"/>
<dbReference type="eggNOG" id="COG0436">
    <property type="taxonomic scope" value="Bacteria"/>
</dbReference>
<comment type="cofactor">
    <cofactor evidence="1 4">
        <name>pyridoxal 5'-phosphate</name>
        <dbReference type="ChEBI" id="CHEBI:597326"/>
    </cofactor>
</comment>
<keyword evidence="2 4" id="KW-0032">Aminotransferase</keyword>